<dbReference type="PANTHER" id="PTHR11079:SF149">
    <property type="entry name" value="TRNA-SPECIFIC ADENOSINE DEAMINASE 2"/>
    <property type="match status" value="1"/>
</dbReference>
<evidence type="ECO:0000256" key="1">
    <source>
        <dbReference type="ARBA" id="ARBA00022801"/>
    </source>
</evidence>
<dbReference type="Gene3D" id="3.40.140.10">
    <property type="entry name" value="Cytidine Deaminase, domain 2"/>
    <property type="match status" value="1"/>
</dbReference>
<dbReference type="CDD" id="cd01285">
    <property type="entry name" value="nucleoside_deaminase"/>
    <property type="match status" value="1"/>
</dbReference>
<dbReference type="InterPro" id="IPR002125">
    <property type="entry name" value="CMP_dCMP_dom"/>
</dbReference>
<dbReference type="AlphaFoldDB" id="A0A1W0WLE2"/>
<dbReference type="GO" id="GO:0005634">
    <property type="term" value="C:nucleus"/>
    <property type="evidence" value="ECO:0007669"/>
    <property type="project" value="TreeGrafter"/>
</dbReference>
<dbReference type="GO" id="GO:0005737">
    <property type="term" value="C:cytoplasm"/>
    <property type="evidence" value="ECO:0007669"/>
    <property type="project" value="TreeGrafter"/>
</dbReference>
<dbReference type="GO" id="GO:0002100">
    <property type="term" value="P:tRNA wobble adenosine to inosine editing"/>
    <property type="evidence" value="ECO:0007669"/>
    <property type="project" value="TreeGrafter"/>
</dbReference>
<reference evidence="4" key="1">
    <citation type="submission" date="2017-01" db="EMBL/GenBank/DDBJ databases">
        <title>Comparative genomics of anhydrobiosis in the tardigrade Hypsibius dujardini.</title>
        <authorList>
            <person name="Yoshida Y."/>
            <person name="Koutsovoulos G."/>
            <person name="Laetsch D."/>
            <person name="Stevens L."/>
            <person name="Kumar S."/>
            <person name="Horikawa D."/>
            <person name="Ishino K."/>
            <person name="Komine S."/>
            <person name="Tomita M."/>
            <person name="Blaxter M."/>
            <person name="Arakawa K."/>
        </authorList>
    </citation>
    <scope>NUCLEOTIDE SEQUENCE [LARGE SCALE GENOMIC DNA]</scope>
    <source>
        <strain evidence="4">Z151</strain>
    </source>
</reference>
<dbReference type="Proteomes" id="UP000192578">
    <property type="component" value="Unassembled WGS sequence"/>
</dbReference>
<evidence type="ECO:0000313" key="3">
    <source>
        <dbReference type="EMBL" id="OQV16031.1"/>
    </source>
</evidence>
<evidence type="ECO:0000313" key="4">
    <source>
        <dbReference type="Proteomes" id="UP000192578"/>
    </source>
</evidence>
<dbReference type="InterPro" id="IPR016193">
    <property type="entry name" value="Cytidine_deaminase-like"/>
</dbReference>
<accession>A0A1W0WLE2</accession>
<feature type="domain" description="CMP/dCMP-type deaminase" evidence="2">
    <location>
        <begin position="11"/>
        <end position="137"/>
    </location>
</feature>
<dbReference type="PANTHER" id="PTHR11079">
    <property type="entry name" value="CYTOSINE DEAMINASE FAMILY MEMBER"/>
    <property type="match status" value="1"/>
</dbReference>
<evidence type="ECO:0000259" key="2">
    <source>
        <dbReference type="PROSITE" id="PS51747"/>
    </source>
</evidence>
<dbReference type="OrthoDB" id="408702at2759"/>
<keyword evidence="1" id="KW-0378">Hydrolase</keyword>
<dbReference type="Pfam" id="PF00383">
    <property type="entry name" value="dCMP_cyt_deam_1"/>
    <property type="match status" value="1"/>
</dbReference>
<dbReference type="SUPFAM" id="SSF53927">
    <property type="entry name" value="Cytidine deaminase-like"/>
    <property type="match status" value="1"/>
</dbReference>
<organism evidence="3 4">
    <name type="scientific">Hypsibius exemplaris</name>
    <name type="common">Freshwater tardigrade</name>
    <dbReference type="NCBI Taxonomy" id="2072580"/>
    <lineage>
        <taxon>Eukaryota</taxon>
        <taxon>Metazoa</taxon>
        <taxon>Ecdysozoa</taxon>
        <taxon>Tardigrada</taxon>
        <taxon>Eutardigrada</taxon>
        <taxon>Parachela</taxon>
        <taxon>Hypsibioidea</taxon>
        <taxon>Hypsibiidae</taxon>
        <taxon>Hypsibius</taxon>
    </lineage>
</organism>
<dbReference type="GO" id="GO:0052717">
    <property type="term" value="F:tRNA-specific adenosine-34 deaminase activity"/>
    <property type="evidence" value="ECO:0007669"/>
    <property type="project" value="TreeGrafter"/>
</dbReference>
<proteinExistence type="predicted"/>
<gene>
    <name evidence="3" type="ORF">BV898_09801</name>
</gene>
<keyword evidence="4" id="KW-1185">Reference proteome</keyword>
<name>A0A1W0WLE2_HYPEX</name>
<sequence length="178" mass="19374">MDSTSTASSRDDMEHWMEAAHELAKEALTVGEVPIGCVVVHNGQLVCQGRNQTNATRNPTKHAEMVAFDDYFTTDSALSTEEKEAILRQSKLYVNCEPCIMCAAAIRQLGITEVFFGCANDRFGGCGSVLPVHSKPELKSGVPFKATAVKDAAEKAVVLLKEFYKQGNPNAPPGKRKR</sequence>
<comment type="caution">
    <text evidence="3">The sequence shown here is derived from an EMBL/GenBank/DDBJ whole genome shotgun (WGS) entry which is preliminary data.</text>
</comment>
<dbReference type="PROSITE" id="PS51747">
    <property type="entry name" value="CYT_DCMP_DEAMINASES_2"/>
    <property type="match status" value="1"/>
</dbReference>
<protein>
    <submittedName>
        <fullName evidence="3">tRNA-specific adenosine deaminase 2</fullName>
    </submittedName>
</protein>
<dbReference type="EMBL" id="MTYJ01000079">
    <property type="protein sequence ID" value="OQV16031.1"/>
    <property type="molecule type" value="Genomic_DNA"/>
</dbReference>